<evidence type="ECO:0000259" key="4">
    <source>
        <dbReference type="Pfam" id="PF08545"/>
    </source>
</evidence>
<dbReference type="GO" id="GO:0004315">
    <property type="term" value="F:3-oxoacyl-[acyl-carrier-protein] synthase activity"/>
    <property type="evidence" value="ECO:0007669"/>
    <property type="project" value="InterPro"/>
</dbReference>
<organism evidence="5 6">
    <name type="scientific">Natronoglycomyces albus</name>
    <dbReference type="NCBI Taxonomy" id="2811108"/>
    <lineage>
        <taxon>Bacteria</taxon>
        <taxon>Bacillati</taxon>
        <taxon>Actinomycetota</taxon>
        <taxon>Actinomycetes</taxon>
        <taxon>Glycomycetales</taxon>
        <taxon>Glycomycetaceae</taxon>
        <taxon>Natronoglycomyces</taxon>
    </lineage>
</organism>
<dbReference type="EMBL" id="CP070496">
    <property type="protein sequence ID" value="QSB06496.1"/>
    <property type="molecule type" value="Genomic_DNA"/>
</dbReference>
<keyword evidence="2" id="KW-0012">Acyltransferase</keyword>
<evidence type="ECO:0000313" key="6">
    <source>
        <dbReference type="Proteomes" id="UP000662939"/>
    </source>
</evidence>
<dbReference type="KEGG" id="nav:JQS30_06225"/>
<evidence type="ECO:0000313" key="5">
    <source>
        <dbReference type="EMBL" id="QSB06496.1"/>
    </source>
</evidence>
<dbReference type="InterPro" id="IPR013747">
    <property type="entry name" value="ACP_syn_III_C"/>
</dbReference>
<keyword evidence="1" id="KW-0808">Transferase</keyword>
<dbReference type="NCBIfam" id="NF006829">
    <property type="entry name" value="PRK09352.1"/>
    <property type="match status" value="1"/>
</dbReference>
<name>A0A895XVE7_9ACTN</name>
<dbReference type="CDD" id="cd00830">
    <property type="entry name" value="KAS_III"/>
    <property type="match status" value="1"/>
</dbReference>
<evidence type="ECO:0000256" key="2">
    <source>
        <dbReference type="ARBA" id="ARBA00023315"/>
    </source>
</evidence>
<dbReference type="InterPro" id="IPR013751">
    <property type="entry name" value="ACP_syn_III_N"/>
</dbReference>
<evidence type="ECO:0000256" key="1">
    <source>
        <dbReference type="ARBA" id="ARBA00022679"/>
    </source>
</evidence>
<dbReference type="Proteomes" id="UP000662939">
    <property type="component" value="Chromosome"/>
</dbReference>
<keyword evidence="6" id="KW-1185">Reference proteome</keyword>
<dbReference type="InterPro" id="IPR016039">
    <property type="entry name" value="Thiolase-like"/>
</dbReference>
<dbReference type="Gene3D" id="3.40.47.10">
    <property type="match status" value="1"/>
</dbReference>
<evidence type="ECO:0000259" key="3">
    <source>
        <dbReference type="Pfam" id="PF08541"/>
    </source>
</evidence>
<dbReference type="Pfam" id="PF08545">
    <property type="entry name" value="ACP_syn_III"/>
    <property type="match status" value="1"/>
</dbReference>
<dbReference type="PANTHER" id="PTHR34069">
    <property type="entry name" value="3-OXOACYL-[ACYL-CARRIER-PROTEIN] SYNTHASE 3"/>
    <property type="match status" value="1"/>
</dbReference>
<protein>
    <submittedName>
        <fullName evidence="5">Ketoacyl-ACP synthase III</fullName>
    </submittedName>
</protein>
<sequence>MRAAIIAAGHSVGDTVVENAEIAARLDVAPEWILNATGIQRRHYASPGQAASDLAAEAGKKALANADISAEDLDLIIVATSTPDELGPPTACRVQYLLGVDQAEAYDVSAACTGFLVGVSIARDRVVSRTAKHVLVVVGVEVYSRFINFRDRTTSVIFADGAGAAVIAPSEAGMGIGPVLTRSLGQHADCVLIPAGGSRLGADSDTVGEGLHMIRMDGPTLRSQFGPLFIEAAHSIFRAANIDAEDIDLFIPHQPNPRTLTMILPQLGIEPERTVFIGENMGNIGAASIPTGISLSWGANHIKPGYRVLSVSIGAGLSWGAALFDVR</sequence>
<accession>A0A895XVE7</accession>
<dbReference type="GO" id="GO:0044550">
    <property type="term" value="P:secondary metabolite biosynthetic process"/>
    <property type="evidence" value="ECO:0007669"/>
    <property type="project" value="TreeGrafter"/>
</dbReference>
<dbReference type="AlphaFoldDB" id="A0A895XVE7"/>
<reference evidence="5" key="1">
    <citation type="submission" date="2021-02" db="EMBL/GenBank/DDBJ databases">
        <title>Natronoglycomyces albus gen. nov., sp. nov, a haloalkaliphilic actinobacterium from a soda solonchak soil.</title>
        <authorList>
            <person name="Sorokin D.Y."/>
            <person name="Khijniak T.V."/>
            <person name="Zakharycheva A.P."/>
            <person name="Boueva O.V."/>
            <person name="Ariskina E.V."/>
            <person name="Hahnke R.L."/>
            <person name="Bunk B."/>
            <person name="Sproer C."/>
            <person name="Schumann P."/>
            <person name="Evtushenko L.I."/>
            <person name="Kublanov I.V."/>
        </authorList>
    </citation>
    <scope>NUCLEOTIDE SEQUENCE</scope>
    <source>
        <strain evidence="5">DSM 106290</strain>
    </source>
</reference>
<gene>
    <name evidence="5" type="ORF">JQS30_06225</name>
</gene>
<dbReference type="SUPFAM" id="SSF53901">
    <property type="entry name" value="Thiolase-like"/>
    <property type="match status" value="1"/>
</dbReference>
<feature type="domain" description="Beta-ketoacyl-[acyl-carrier-protein] synthase III C-terminal" evidence="3">
    <location>
        <begin position="238"/>
        <end position="324"/>
    </location>
</feature>
<proteinExistence type="predicted"/>
<dbReference type="PANTHER" id="PTHR34069:SF2">
    <property type="entry name" value="BETA-KETOACYL-[ACYL-CARRIER-PROTEIN] SYNTHASE III"/>
    <property type="match status" value="1"/>
</dbReference>
<dbReference type="GO" id="GO:0006633">
    <property type="term" value="P:fatty acid biosynthetic process"/>
    <property type="evidence" value="ECO:0007669"/>
    <property type="project" value="InterPro"/>
</dbReference>
<dbReference type="Pfam" id="PF08541">
    <property type="entry name" value="ACP_syn_III_C"/>
    <property type="match status" value="1"/>
</dbReference>
<feature type="domain" description="Beta-ketoacyl-[acyl-carrier-protein] synthase III N-terminal" evidence="4">
    <location>
        <begin position="106"/>
        <end position="178"/>
    </location>
</feature>
<dbReference type="RefSeq" id="WP_213172507.1">
    <property type="nucleotide sequence ID" value="NZ_CP070496.1"/>
</dbReference>